<keyword evidence="3" id="KW-0175">Coiled coil</keyword>
<sequence>MTDLEAARTQGTWEKERATLTSLGEDTIGCILERKHAAKFGVSTEELDERIQKNLSVLKSGIGKLEQSLSDAEESTGRDKSELRRWEEAILQLSKQYDRIEAMARGEETMNLFTQRNSPRNKGGNKAVRFTDPVEATMDEELSNGESLHLQQRIMDEQDAQLDELSETIARQKHIGLLINEELDLHVDLLEETEGRVDSTSRRLRGAGRRLEQVLQSSVRNSRGTTIIAILVVILILVIVIANKI</sequence>
<keyword evidence="4 5" id="KW-0472">Membrane</keyword>
<evidence type="ECO:0000256" key="5">
    <source>
        <dbReference type="SAM" id="Phobius"/>
    </source>
</evidence>
<dbReference type="GO" id="GO:0005484">
    <property type="term" value="F:SNAP receptor activity"/>
    <property type="evidence" value="ECO:0007669"/>
    <property type="project" value="TreeGrafter"/>
</dbReference>
<dbReference type="GO" id="GO:0000149">
    <property type="term" value="F:SNARE binding"/>
    <property type="evidence" value="ECO:0007669"/>
    <property type="project" value="TreeGrafter"/>
</dbReference>
<dbReference type="FunCoup" id="A0A0L0HRP5">
    <property type="interactions" value="18"/>
</dbReference>
<dbReference type="PANTHER" id="PTHR19957:SF124">
    <property type="entry name" value="SYNTAXIN-8"/>
    <property type="match status" value="1"/>
</dbReference>
<organism evidence="7 8">
    <name type="scientific">Spizellomyces punctatus (strain DAOM BR117)</name>
    <dbReference type="NCBI Taxonomy" id="645134"/>
    <lineage>
        <taxon>Eukaryota</taxon>
        <taxon>Fungi</taxon>
        <taxon>Fungi incertae sedis</taxon>
        <taxon>Chytridiomycota</taxon>
        <taxon>Chytridiomycota incertae sedis</taxon>
        <taxon>Chytridiomycetes</taxon>
        <taxon>Spizellomycetales</taxon>
        <taxon>Spizellomycetaceae</taxon>
        <taxon>Spizellomyces</taxon>
    </lineage>
</organism>
<evidence type="ECO:0000313" key="7">
    <source>
        <dbReference type="EMBL" id="KND03778.1"/>
    </source>
</evidence>
<dbReference type="STRING" id="645134.A0A0L0HRP5"/>
<accession>A0A0L0HRP5</accession>
<dbReference type="GO" id="GO:0006906">
    <property type="term" value="P:vesicle fusion"/>
    <property type="evidence" value="ECO:0007669"/>
    <property type="project" value="TreeGrafter"/>
</dbReference>
<keyword evidence="5" id="KW-1133">Transmembrane helix</keyword>
<evidence type="ECO:0000256" key="3">
    <source>
        <dbReference type="ARBA" id="ARBA00023054"/>
    </source>
</evidence>
<keyword evidence="8" id="KW-1185">Reference proteome</keyword>
<dbReference type="InterPro" id="IPR045242">
    <property type="entry name" value="Syntaxin"/>
</dbReference>
<dbReference type="VEuPathDB" id="FungiDB:SPPG_01235"/>
<dbReference type="GO" id="GO:0048278">
    <property type="term" value="P:vesicle docking"/>
    <property type="evidence" value="ECO:0007669"/>
    <property type="project" value="TreeGrafter"/>
</dbReference>
<name>A0A0L0HRP5_SPIPD</name>
<dbReference type="OrthoDB" id="244190at2759"/>
<dbReference type="SMART" id="SM00397">
    <property type="entry name" value="t_SNARE"/>
    <property type="match status" value="1"/>
</dbReference>
<feature type="transmembrane region" description="Helical" evidence="5">
    <location>
        <begin position="224"/>
        <end position="242"/>
    </location>
</feature>
<dbReference type="GeneID" id="27684915"/>
<dbReference type="EMBL" id="KQ257451">
    <property type="protein sequence ID" value="KND03778.1"/>
    <property type="molecule type" value="Genomic_DNA"/>
</dbReference>
<dbReference type="SUPFAM" id="SSF58038">
    <property type="entry name" value="SNARE fusion complex"/>
    <property type="match status" value="1"/>
</dbReference>
<keyword evidence="5" id="KW-0812">Transmembrane</keyword>
<dbReference type="GO" id="GO:0031201">
    <property type="term" value="C:SNARE complex"/>
    <property type="evidence" value="ECO:0007669"/>
    <property type="project" value="TreeGrafter"/>
</dbReference>
<evidence type="ECO:0000313" key="8">
    <source>
        <dbReference type="Proteomes" id="UP000053201"/>
    </source>
</evidence>
<dbReference type="Proteomes" id="UP000053201">
    <property type="component" value="Unassembled WGS sequence"/>
</dbReference>
<dbReference type="PANTHER" id="PTHR19957">
    <property type="entry name" value="SYNTAXIN"/>
    <property type="match status" value="1"/>
</dbReference>
<evidence type="ECO:0000256" key="1">
    <source>
        <dbReference type="ARBA" id="ARBA00004370"/>
    </source>
</evidence>
<dbReference type="GO" id="GO:0012505">
    <property type="term" value="C:endomembrane system"/>
    <property type="evidence" value="ECO:0007669"/>
    <property type="project" value="TreeGrafter"/>
</dbReference>
<dbReference type="RefSeq" id="XP_016611817.1">
    <property type="nucleotide sequence ID" value="XM_016749562.1"/>
</dbReference>
<dbReference type="InParanoid" id="A0A0L0HRP5"/>
<dbReference type="InterPro" id="IPR000727">
    <property type="entry name" value="T_SNARE_dom"/>
</dbReference>
<proteinExistence type="predicted"/>
<gene>
    <name evidence="7" type="ORF">SPPG_01235</name>
</gene>
<dbReference type="Gene3D" id="1.20.5.110">
    <property type="match status" value="1"/>
</dbReference>
<dbReference type="PROSITE" id="PS50192">
    <property type="entry name" value="T_SNARE"/>
    <property type="match status" value="1"/>
</dbReference>
<protein>
    <recommendedName>
        <fullName evidence="6">t-SNARE coiled-coil homology domain-containing protein</fullName>
    </recommendedName>
</protein>
<reference evidence="7 8" key="1">
    <citation type="submission" date="2009-08" db="EMBL/GenBank/DDBJ databases">
        <title>The Genome Sequence of Spizellomyces punctatus strain DAOM BR117.</title>
        <authorList>
            <consortium name="The Broad Institute Genome Sequencing Platform"/>
            <person name="Russ C."/>
            <person name="Cuomo C."/>
            <person name="Shea T."/>
            <person name="Young S.K."/>
            <person name="Zeng Q."/>
            <person name="Koehrsen M."/>
            <person name="Haas B."/>
            <person name="Borodovsky M."/>
            <person name="Guigo R."/>
            <person name="Alvarado L."/>
            <person name="Berlin A."/>
            <person name="Bochicchio J."/>
            <person name="Borenstein D."/>
            <person name="Chapman S."/>
            <person name="Chen Z."/>
            <person name="Engels R."/>
            <person name="Freedman E."/>
            <person name="Gellesch M."/>
            <person name="Goldberg J."/>
            <person name="Griggs A."/>
            <person name="Gujja S."/>
            <person name="Heiman D."/>
            <person name="Hepburn T."/>
            <person name="Howarth C."/>
            <person name="Jen D."/>
            <person name="Larson L."/>
            <person name="Lewis B."/>
            <person name="Mehta T."/>
            <person name="Park D."/>
            <person name="Pearson M."/>
            <person name="Roberts A."/>
            <person name="Saif S."/>
            <person name="Shenoy N."/>
            <person name="Sisk P."/>
            <person name="Stolte C."/>
            <person name="Sykes S."/>
            <person name="Thomson T."/>
            <person name="Walk T."/>
            <person name="White J."/>
            <person name="Yandava C."/>
            <person name="Burger G."/>
            <person name="Gray M.W."/>
            <person name="Holland P.W.H."/>
            <person name="King N."/>
            <person name="Lang F.B.F."/>
            <person name="Roger A.J."/>
            <person name="Ruiz-Trillo I."/>
            <person name="Lander E."/>
            <person name="Nusbaum C."/>
        </authorList>
    </citation>
    <scope>NUCLEOTIDE SEQUENCE [LARGE SCALE GENOMIC DNA]</scope>
    <source>
        <strain evidence="7 8">DAOM BR117</strain>
    </source>
</reference>
<dbReference type="AlphaFoldDB" id="A0A0L0HRP5"/>
<keyword evidence="2" id="KW-0813">Transport</keyword>
<feature type="domain" description="T-SNARE coiled-coil homology" evidence="6">
    <location>
        <begin position="152"/>
        <end position="214"/>
    </location>
</feature>
<comment type="subcellular location">
    <subcellularLocation>
        <location evidence="1">Membrane</location>
    </subcellularLocation>
</comment>
<evidence type="ECO:0000259" key="6">
    <source>
        <dbReference type="PROSITE" id="PS50192"/>
    </source>
</evidence>
<dbReference type="CDD" id="cd15859">
    <property type="entry name" value="SNARE_SYN8"/>
    <property type="match status" value="1"/>
</dbReference>
<evidence type="ECO:0000256" key="4">
    <source>
        <dbReference type="ARBA" id="ARBA00023136"/>
    </source>
</evidence>
<evidence type="ECO:0000256" key="2">
    <source>
        <dbReference type="ARBA" id="ARBA00022448"/>
    </source>
</evidence>
<dbReference type="GO" id="GO:0006886">
    <property type="term" value="P:intracellular protein transport"/>
    <property type="evidence" value="ECO:0007669"/>
    <property type="project" value="TreeGrafter"/>
</dbReference>
<dbReference type="OMA" id="QIHAYHS"/>
<dbReference type="eggNOG" id="ENOG502S813">
    <property type="taxonomic scope" value="Eukaryota"/>
</dbReference>